<keyword evidence="4" id="KW-0808">Transferase</keyword>
<keyword evidence="3" id="KW-0597">Phosphoprotein</keyword>
<keyword evidence="5" id="KW-0547">Nucleotide-binding</keyword>
<dbReference type="SUPFAM" id="SSF47384">
    <property type="entry name" value="Homodimeric domain of signal transducing histidine kinase"/>
    <property type="match status" value="1"/>
</dbReference>
<dbReference type="Gene3D" id="1.10.287.130">
    <property type="match status" value="1"/>
</dbReference>
<dbReference type="InterPro" id="IPR003594">
    <property type="entry name" value="HATPase_dom"/>
</dbReference>
<dbReference type="GO" id="GO:0005524">
    <property type="term" value="F:ATP binding"/>
    <property type="evidence" value="ECO:0007669"/>
    <property type="project" value="UniProtKB-KW"/>
</dbReference>
<comment type="caution">
    <text evidence="10">The sequence shown here is derived from an EMBL/GenBank/DDBJ whole genome shotgun (WGS) entry which is preliminary data.</text>
</comment>
<dbReference type="Pfam" id="PF02518">
    <property type="entry name" value="HATPase_c"/>
    <property type="match status" value="1"/>
</dbReference>
<evidence type="ECO:0000256" key="7">
    <source>
        <dbReference type="ARBA" id="ARBA00022840"/>
    </source>
</evidence>
<dbReference type="PANTHER" id="PTHR43065">
    <property type="entry name" value="SENSOR HISTIDINE KINASE"/>
    <property type="match status" value="1"/>
</dbReference>
<comment type="catalytic activity">
    <reaction evidence="1">
        <text>ATP + protein L-histidine = ADP + protein N-phospho-L-histidine.</text>
        <dbReference type="EC" id="2.7.13.3"/>
    </reaction>
</comment>
<dbReference type="InterPro" id="IPR005467">
    <property type="entry name" value="His_kinase_dom"/>
</dbReference>
<dbReference type="InterPro" id="IPR036097">
    <property type="entry name" value="HisK_dim/P_sf"/>
</dbReference>
<dbReference type="Gene3D" id="3.30.565.10">
    <property type="entry name" value="Histidine kinase-like ATPase, C-terminal domain"/>
    <property type="match status" value="1"/>
</dbReference>
<evidence type="ECO:0000256" key="6">
    <source>
        <dbReference type="ARBA" id="ARBA00022777"/>
    </source>
</evidence>
<keyword evidence="6 10" id="KW-0418">Kinase</keyword>
<protein>
    <recommendedName>
        <fullName evidence="2">histidine kinase</fullName>
        <ecNumber evidence="2">2.7.13.3</ecNumber>
    </recommendedName>
</protein>
<dbReference type="AlphaFoldDB" id="A0A3E4LQT1"/>
<evidence type="ECO:0000256" key="1">
    <source>
        <dbReference type="ARBA" id="ARBA00000085"/>
    </source>
</evidence>
<reference evidence="10 11" key="1">
    <citation type="submission" date="2018-08" db="EMBL/GenBank/DDBJ databases">
        <title>A genome reference for cultivated species of the human gut microbiota.</title>
        <authorList>
            <person name="Zou Y."/>
            <person name="Xue W."/>
            <person name="Luo G."/>
        </authorList>
    </citation>
    <scope>NUCLEOTIDE SEQUENCE [LARGE SCALE GENOMIC DNA]</scope>
    <source>
        <strain evidence="10 11">TF11-7</strain>
    </source>
</reference>
<evidence type="ECO:0000256" key="4">
    <source>
        <dbReference type="ARBA" id="ARBA00022679"/>
    </source>
</evidence>
<dbReference type="PROSITE" id="PS50109">
    <property type="entry name" value="HIS_KIN"/>
    <property type="match status" value="1"/>
</dbReference>
<sequence length="247" mass="27879">MLTNIDINKMNHLLETNEDARQIITRLLKNHQEAVSLISHEIRNPLTLISSSLQIMELEHPEVKEFSNWKQTMDDVDFMCSLLNELSDYNNGNTLHLSVFSIEQLLKNIAISFAISLESEQSAHPIEFTSRIMPDMGSFTGDKIKLEEVILNLLRNAKDAVMEQSYRMIRLTADRIDDRIVIRCKDNGCGIPEDLQKTIFEPFITHKPGGTGLGLAVSKRIIEAHKGTLSFESKKGPGTTFTVSLPI</sequence>
<dbReference type="PANTHER" id="PTHR43065:SF10">
    <property type="entry name" value="PEROXIDE STRESS-ACTIVATED HISTIDINE KINASE MAK3"/>
    <property type="match status" value="1"/>
</dbReference>
<organism evidence="10 11">
    <name type="scientific">[Ruminococcus] lactaris</name>
    <dbReference type="NCBI Taxonomy" id="46228"/>
    <lineage>
        <taxon>Bacteria</taxon>
        <taxon>Bacillati</taxon>
        <taxon>Bacillota</taxon>
        <taxon>Clostridia</taxon>
        <taxon>Lachnospirales</taxon>
        <taxon>Lachnospiraceae</taxon>
        <taxon>Mediterraneibacter</taxon>
    </lineage>
</organism>
<evidence type="ECO:0000259" key="9">
    <source>
        <dbReference type="PROSITE" id="PS50109"/>
    </source>
</evidence>
<evidence type="ECO:0000313" key="11">
    <source>
        <dbReference type="Proteomes" id="UP000260793"/>
    </source>
</evidence>
<dbReference type="Proteomes" id="UP000260793">
    <property type="component" value="Unassembled WGS sequence"/>
</dbReference>
<dbReference type="InterPro" id="IPR004358">
    <property type="entry name" value="Sig_transdc_His_kin-like_C"/>
</dbReference>
<dbReference type="PRINTS" id="PR00344">
    <property type="entry name" value="BCTRLSENSOR"/>
</dbReference>
<proteinExistence type="predicted"/>
<dbReference type="SMART" id="SM00387">
    <property type="entry name" value="HATPase_c"/>
    <property type="match status" value="1"/>
</dbReference>
<evidence type="ECO:0000256" key="3">
    <source>
        <dbReference type="ARBA" id="ARBA00022553"/>
    </source>
</evidence>
<evidence type="ECO:0000313" key="10">
    <source>
        <dbReference type="EMBL" id="RGK39850.1"/>
    </source>
</evidence>
<dbReference type="CDD" id="cd00082">
    <property type="entry name" value="HisKA"/>
    <property type="match status" value="1"/>
</dbReference>
<feature type="domain" description="Histidine kinase" evidence="9">
    <location>
        <begin position="37"/>
        <end position="247"/>
    </location>
</feature>
<evidence type="ECO:0000256" key="8">
    <source>
        <dbReference type="ARBA" id="ARBA00023012"/>
    </source>
</evidence>
<dbReference type="EMBL" id="QSQN01000017">
    <property type="protein sequence ID" value="RGK39850.1"/>
    <property type="molecule type" value="Genomic_DNA"/>
</dbReference>
<dbReference type="InterPro" id="IPR003661">
    <property type="entry name" value="HisK_dim/P_dom"/>
</dbReference>
<accession>A0A3E4LQT1</accession>
<keyword evidence="8" id="KW-0902">Two-component regulatory system</keyword>
<gene>
    <name evidence="10" type="ORF">DXD17_07645</name>
</gene>
<name>A0A3E4LQT1_9FIRM</name>
<dbReference type="EC" id="2.7.13.3" evidence="2"/>
<dbReference type="GO" id="GO:0000155">
    <property type="term" value="F:phosphorelay sensor kinase activity"/>
    <property type="evidence" value="ECO:0007669"/>
    <property type="project" value="InterPro"/>
</dbReference>
<dbReference type="RefSeq" id="WP_117688151.1">
    <property type="nucleotide sequence ID" value="NZ_CAUGJR010000012.1"/>
</dbReference>
<keyword evidence="7" id="KW-0067">ATP-binding</keyword>
<dbReference type="SUPFAM" id="SSF55874">
    <property type="entry name" value="ATPase domain of HSP90 chaperone/DNA topoisomerase II/histidine kinase"/>
    <property type="match status" value="1"/>
</dbReference>
<dbReference type="InterPro" id="IPR036890">
    <property type="entry name" value="HATPase_C_sf"/>
</dbReference>
<evidence type="ECO:0000256" key="2">
    <source>
        <dbReference type="ARBA" id="ARBA00012438"/>
    </source>
</evidence>
<evidence type="ECO:0000256" key="5">
    <source>
        <dbReference type="ARBA" id="ARBA00022741"/>
    </source>
</evidence>